<accession>A0A508X6Z1</accession>
<organism evidence="2">
    <name type="scientific">Sinorhizobium medicae</name>
    <dbReference type="NCBI Taxonomy" id="110321"/>
    <lineage>
        <taxon>Bacteria</taxon>
        <taxon>Pseudomonadati</taxon>
        <taxon>Pseudomonadota</taxon>
        <taxon>Alphaproteobacteria</taxon>
        <taxon>Hyphomicrobiales</taxon>
        <taxon>Rhizobiaceae</taxon>
        <taxon>Sinorhizobium/Ensifer group</taxon>
        <taxon>Sinorhizobium</taxon>
    </lineage>
</organism>
<gene>
    <name evidence="2" type="ORF">EMEDMD4_800041</name>
</gene>
<dbReference type="AlphaFoldDB" id="A0A508X6Z1"/>
<feature type="compositionally biased region" description="Basic and acidic residues" evidence="1">
    <location>
        <begin position="1"/>
        <end position="10"/>
    </location>
</feature>
<proteinExistence type="predicted"/>
<dbReference type="EMBL" id="CABFNB010000151">
    <property type="protein sequence ID" value="VTZ65459.1"/>
    <property type="molecule type" value="Genomic_DNA"/>
</dbReference>
<evidence type="ECO:0000313" key="2">
    <source>
        <dbReference type="EMBL" id="VTZ65459.1"/>
    </source>
</evidence>
<feature type="compositionally biased region" description="Polar residues" evidence="1">
    <location>
        <begin position="11"/>
        <end position="23"/>
    </location>
</feature>
<feature type="region of interest" description="Disordered" evidence="1">
    <location>
        <begin position="1"/>
        <end position="24"/>
    </location>
</feature>
<name>A0A508X6Z1_9HYPH</name>
<feature type="region of interest" description="Disordered" evidence="1">
    <location>
        <begin position="88"/>
        <end position="114"/>
    </location>
</feature>
<feature type="compositionally biased region" description="Basic residues" evidence="1">
    <location>
        <begin position="96"/>
        <end position="107"/>
    </location>
</feature>
<dbReference type="Proteomes" id="UP000507954">
    <property type="component" value="Unassembled WGS sequence"/>
</dbReference>
<sequence>MGRPRIHGDHNTANTRNGQSAQNPLRAVPHQYANFVTGPNAKGYQPTRDLTDLNLHLGIAQARARPNERLAITMSGYLLLEQRGQSSTSWFLRHASPPKRRQLRTRRPPLLCDR</sequence>
<evidence type="ECO:0000256" key="1">
    <source>
        <dbReference type="SAM" id="MobiDB-lite"/>
    </source>
</evidence>
<protein>
    <submittedName>
        <fullName evidence="2">Uncharacterized protein</fullName>
    </submittedName>
</protein>
<reference evidence="2" key="1">
    <citation type="submission" date="2019-06" db="EMBL/GenBank/DDBJ databases">
        <authorList>
            <person name="Le Quere A."/>
            <person name="Colella S."/>
        </authorList>
    </citation>
    <scope>NUCLEOTIDE SEQUENCE</scope>
    <source>
        <strain evidence="2">EmedicaeMD41</strain>
    </source>
</reference>